<evidence type="ECO:0000256" key="4">
    <source>
        <dbReference type="ARBA" id="ARBA00022989"/>
    </source>
</evidence>
<evidence type="ECO:0000256" key="2">
    <source>
        <dbReference type="ARBA" id="ARBA00009203"/>
    </source>
</evidence>
<feature type="transmembrane region" description="Helical" evidence="6">
    <location>
        <begin position="782"/>
        <end position="801"/>
    </location>
</feature>
<feature type="transmembrane region" description="Helical" evidence="6">
    <location>
        <begin position="361"/>
        <end position="382"/>
    </location>
</feature>
<keyword evidence="5 6" id="KW-0472">Membrane</keyword>
<evidence type="ECO:0000256" key="5">
    <source>
        <dbReference type="ARBA" id="ARBA00023136"/>
    </source>
</evidence>
<proteinExistence type="inferred from homology"/>
<dbReference type="CDD" id="cd17446">
    <property type="entry name" value="MFS_SLC22A6_OAT1_like"/>
    <property type="match status" value="1"/>
</dbReference>
<feature type="transmembrane region" description="Helical" evidence="6">
    <location>
        <begin position="260"/>
        <end position="280"/>
    </location>
</feature>
<dbReference type="InterPro" id="IPR020846">
    <property type="entry name" value="MFS_dom"/>
</dbReference>
<protein>
    <submittedName>
        <fullName evidence="8">Solute carrier family 22 member 6-A</fullName>
    </submittedName>
</protein>
<keyword evidence="4 6" id="KW-1133">Transmembrane helix</keyword>
<dbReference type="Proteomes" id="UP000297703">
    <property type="component" value="Unassembled WGS sequence"/>
</dbReference>
<dbReference type="PROSITE" id="PS00216">
    <property type="entry name" value="SUGAR_TRANSPORT_1"/>
    <property type="match status" value="1"/>
</dbReference>
<dbReference type="SUPFAM" id="SSF103473">
    <property type="entry name" value="MFS general substrate transporter"/>
    <property type="match status" value="2"/>
</dbReference>
<evidence type="ECO:0000256" key="6">
    <source>
        <dbReference type="SAM" id="Phobius"/>
    </source>
</evidence>
<accession>A0A4D9F214</accession>
<feature type="domain" description="Major facilitator superfamily (MFS) profile" evidence="7">
    <location>
        <begin position="619"/>
        <end position="1041"/>
    </location>
</feature>
<feature type="transmembrane region" description="Helical" evidence="6">
    <location>
        <begin position="928"/>
        <end position="947"/>
    </location>
</feature>
<evidence type="ECO:0000259" key="7">
    <source>
        <dbReference type="PROSITE" id="PS50850"/>
    </source>
</evidence>
<sequence>MSFAEFLHQVGSMGRFQIIHTMLLTIPIVLMASHNLLQNFTAAIPGHHCQVHIDANNTRYPNATLRLDSQDLLRVAIPMDGNRQPEKCRRFVTTQWQLLDPNVTESNGTQLDTEPCTEGWTYDRSMFTSTIVTEWDLVCNLRKFQQMAQSIYMAGVLLGALVLGGLSDRFGRKAMLIWSFLQMAVMGTCTAFSPSYISYCIFRFLGGMAQSGFGLSIACLIVEWIPTEFRTITIAITGFVYTLGQILLAGLAYGIPDWRWLQLTVSLPFFFFLIYSWWFAESARWLVLAGKADRAVKVLQRVARVNGKREEGEKITTELNLTRLHTQQDAHSSLCLSLCMVNGRFSTSFSYYGLAMDLQNFGISIYLIQLIFGAVDFPAKVVVTISMSYIGRRVTLSAFLLLAGLVIIANIFVPRELQIVRTSLAVIGKGCLSAAFNCVFLFTTELYPTPIRQTGLGFGSTMARVGGIVAPLAKMLDEYFSFLPPVVYGAAPIISGIVATFLPETLNQPLPDTVEEVESRLVCFAELLDHVGGMGRFQIIYAILLAIPVFMMASHNLLQNFTAATSEHHCHVHININNTPYTNLTGKLAAKDLLRVSIPMDSNLQPEKCHRFVTMQWQLLDSNATVTNLTELETEPCADGWVYDKSIFTSTIITEWDLVCDSRKLKQMAQSIYMAGILAGGILFGGLSDRYGRRSLLIWCYLQMAVTGTCTAFSPSFTAYCIFRFLTGMAFSGIVMNGVSLSVEWTPTRTRAVVGTMYGYCYTIGQFILAGVAYAIPNWRWLQLVVSLPYFICFIYSWWFAESARWLVIAGRPDEAVKQLKRVARINRKKEEGDKLNIDVLRSNMQKEIASAKSSHTFIDLVRTPVVRRISFCLCFVWFSTSFAYYGLAMDLQNFGVNIFLIQLVFGAVDFPAKFISVLTISFIGRRFTQALTLILAGLSILANIFVPQDLKTLRTVLAVFGKGCLAASFNCVYLYTSELYPTVIRQTGMGLSNTMARLGSIIAPLVKMLEEYIPFLPLLIYGAAPIISGIAATFLPETLNVPLPETIEEVETRHLRDEEQQMKILLKPTMPDPAKEAS</sequence>
<dbReference type="AlphaFoldDB" id="A0A4D9F214"/>
<dbReference type="EMBL" id="QXTE01000025">
    <property type="protein sequence ID" value="TFK12180.1"/>
    <property type="molecule type" value="Genomic_DNA"/>
</dbReference>
<evidence type="ECO:0000256" key="1">
    <source>
        <dbReference type="ARBA" id="ARBA00004127"/>
    </source>
</evidence>
<dbReference type="InterPro" id="IPR005828">
    <property type="entry name" value="MFS_sugar_transport-like"/>
</dbReference>
<feature type="transmembrane region" description="Helical" evidence="6">
    <location>
        <begin position="539"/>
        <end position="558"/>
    </location>
</feature>
<feature type="transmembrane region" description="Helical" evidence="6">
    <location>
        <begin position="953"/>
        <end position="976"/>
    </location>
</feature>
<dbReference type="GO" id="GO:0012505">
    <property type="term" value="C:endomembrane system"/>
    <property type="evidence" value="ECO:0007669"/>
    <property type="project" value="UniProtKB-SubCell"/>
</dbReference>
<dbReference type="OrthoDB" id="2544694at2759"/>
<feature type="transmembrane region" description="Helical" evidence="6">
    <location>
        <begin position="671"/>
        <end position="689"/>
    </location>
</feature>
<dbReference type="InterPro" id="IPR036259">
    <property type="entry name" value="MFS_trans_sf"/>
</dbReference>
<dbReference type="GO" id="GO:0016020">
    <property type="term" value="C:membrane"/>
    <property type="evidence" value="ECO:0007669"/>
    <property type="project" value="InterPro"/>
</dbReference>
<feature type="transmembrane region" description="Helical" evidence="6">
    <location>
        <begin position="1013"/>
        <end position="1036"/>
    </location>
</feature>
<dbReference type="STRING" id="55544.A0A4D9F214"/>
<dbReference type="PROSITE" id="PS50850">
    <property type="entry name" value="MFS"/>
    <property type="match status" value="2"/>
</dbReference>
<evidence type="ECO:0000313" key="8">
    <source>
        <dbReference type="EMBL" id="TFK12180.1"/>
    </source>
</evidence>
<feature type="transmembrane region" description="Helical" evidence="6">
    <location>
        <begin position="204"/>
        <end position="225"/>
    </location>
</feature>
<feature type="transmembrane region" description="Helical" evidence="6">
    <location>
        <begin position="394"/>
        <end position="413"/>
    </location>
</feature>
<feature type="transmembrane region" description="Helical" evidence="6">
    <location>
        <begin position="757"/>
        <end position="776"/>
    </location>
</feature>
<feature type="transmembrane region" description="Helical" evidence="6">
    <location>
        <begin position="151"/>
        <end position="170"/>
    </location>
</feature>
<evidence type="ECO:0000313" key="9">
    <source>
        <dbReference type="Proteomes" id="UP000297703"/>
    </source>
</evidence>
<gene>
    <name evidence="8" type="ORF">DR999_PMT04627</name>
</gene>
<comment type="similarity">
    <text evidence="2">Belongs to the major facilitator (TC 2.A.1) superfamily. Organic cation transporter (TC 2.A.1.19) family.</text>
</comment>
<reference evidence="8 9" key="1">
    <citation type="submission" date="2019-04" db="EMBL/GenBank/DDBJ databases">
        <title>Draft genome of the big-headed turtle Platysternon megacephalum.</title>
        <authorList>
            <person name="Gong S."/>
        </authorList>
    </citation>
    <scope>NUCLEOTIDE SEQUENCE [LARGE SCALE GENOMIC DNA]</scope>
    <source>
        <strain evidence="8">DO16091913</strain>
        <tissue evidence="8">Muscle</tissue>
    </source>
</reference>
<feature type="transmembrane region" description="Helical" evidence="6">
    <location>
        <begin position="176"/>
        <end position="197"/>
    </location>
</feature>
<dbReference type="FunFam" id="1.20.1250.20:FF:000023">
    <property type="entry name" value="Solute carrier family 22 member 6"/>
    <property type="match status" value="2"/>
</dbReference>
<name>A0A4D9F214_9SAUR</name>
<dbReference type="GO" id="GO:0022857">
    <property type="term" value="F:transmembrane transporter activity"/>
    <property type="evidence" value="ECO:0007669"/>
    <property type="project" value="InterPro"/>
</dbReference>
<comment type="subcellular location">
    <subcellularLocation>
        <location evidence="1">Endomembrane system</location>
        <topology evidence="1">Multi-pass membrane protein</topology>
    </subcellularLocation>
</comment>
<dbReference type="PANTHER" id="PTHR24064">
    <property type="entry name" value="SOLUTE CARRIER FAMILY 22 MEMBER"/>
    <property type="match status" value="1"/>
</dbReference>
<keyword evidence="9" id="KW-1185">Reference proteome</keyword>
<feature type="transmembrane region" description="Helical" evidence="6">
    <location>
        <begin position="870"/>
        <end position="889"/>
    </location>
</feature>
<keyword evidence="3 6" id="KW-0812">Transmembrane</keyword>
<feature type="transmembrane region" description="Helical" evidence="6">
    <location>
        <begin position="16"/>
        <end position="37"/>
    </location>
</feature>
<feature type="transmembrane region" description="Helical" evidence="6">
    <location>
        <begin position="231"/>
        <end position="253"/>
    </location>
</feature>
<feature type="transmembrane region" description="Helical" evidence="6">
    <location>
        <begin position="419"/>
        <end position="442"/>
    </location>
</feature>
<dbReference type="InterPro" id="IPR005829">
    <property type="entry name" value="Sugar_transporter_CS"/>
</dbReference>
<feature type="transmembrane region" description="Helical" evidence="6">
    <location>
        <begin position="895"/>
        <end position="916"/>
    </location>
</feature>
<feature type="transmembrane region" description="Helical" evidence="6">
    <location>
        <begin position="479"/>
        <end position="502"/>
    </location>
</feature>
<evidence type="ECO:0000256" key="3">
    <source>
        <dbReference type="ARBA" id="ARBA00022692"/>
    </source>
</evidence>
<dbReference type="Gene3D" id="1.20.1250.20">
    <property type="entry name" value="MFS general substrate transporter like domains"/>
    <property type="match status" value="2"/>
</dbReference>
<organism evidence="8 9">
    <name type="scientific">Platysternon megacephalum</name>
    <name type="common">big-headed turtle</name>
    <dbReference type="NCBI Taxonomy" id="55544"/>
    <lineage>
        <taxon>Eukaryota</taxon>
        <taxon>Metazoa</taxon>
        <taxon>Chordata</taxon>
        <taxon>Craniata</taxon>
        <taxon>Vertebrata</taxon>
        <taxon>Euteleostomi</taxon>
        <taxon>Archelosauria</taxon>
        <taxon>Testudinata</taxon>
        <taxon>Testudines</taxon>
        <taxon>Cryptodira</taxon>
        <taxon>Durocryptodira</taxon>
        <taxon>Testudinoidea</taxon>
        <taxon>Platysternidae</taxon>
        <taxon>Platysternon</taxon>
    </lineage>
</organism>
<dbReference type="Pfam" id="PF00083">
    <property type="entry name" value="Sugar_tr"/>
    <property type="match status" value="2"/>
</dbReference>
<dbReference type="NCBIfam" id="TIGR00898">
    <property type="entry name" value="2A0119"/>
    <property type="match status" value="1"/>
</dbReference>
<feature type="domain" description="Major facilitator superfamily (MFS) profile" evidence="7">
    <location>
        <begin position="27"/>
        <end position="507"/>
    </location>
</feature>
<reference evidence="8 9" key="2">
    <citation type="submission" date="2019-04" db="EMBL/GenBank/DDBJ databases">
        <title>The genome sequence of big-headed turtle.</title>
        <authorList>
            <person name="Gong S."/>
        </authorList>
    </citation>
    <scope>NUCLEOTIDE SEQUENCE [LARGE SCALE GENOMIC DNA]</scope>
    <source>
        <strain evidence="8">DO16091913</strain>
        <tissue evidence="8">Muscle</tissue>
    </source>
</reference>
<comment type="caution">
    <text evidence="8">The sequence shown here is derived from an EMBL/GenBank/DDBJ whole genome shotgun (WGS) entry which is preliminary data.</text>
</comment>
<feature type="transmembrane region" description="Helical" evidence="6">
    <location>
        <begin position="722"/>
        <end position="745"/>
    </location>
</feature>
<dbReference type="InterPro" id="IPR004749">
    <property type="entry name" value="Orgcat_transp/SVOP"/>
</dbReference>